<name>A0A7W9DSE6_9ACTN</name>
<feature type="region of interest" description="Disordered" evidence="5">
    <location>
        <begin position="32"/>
        <end position="61"/>
    </location>
</feature>
<evidence type="ECO:0000256" key="4">
    <source>
        <dbReference type="ARBA" id="ARBA00023136"/>
    </source>
</evidence>
<evidence type="ECO:0000256" key="1">
    <source>
        <dbReference type="ARBA" id="ARBA00004167"/>
    </source>
</evidence>
<dbReference type="RefSeq" id="WP_184614596.1">
    <property type="nucleotide sequence ID" value="NZ_BOOS01000056.1"/>
</dbReference>
<sequence>MRRILAAFSVCVFLAACTAQPPRDEVPLGVGRWHAAPAPTPTPSGARAPARTPDRVIPPQGRDAAVRSPLYAAPKTPRTACRLPTVRSGSLASMRRYGKALSACLDRVWARQFRAARTYFTPPRRVFVPRPVKDRECGTMPARGADGTYCPDTRVYYVLLEPDDLSPDATSSVADIIAHEYGHHVQHMVNILDWEGEAEYGAKRAVREALSRRLELQATCLGGVALHAVREALPPWSRFQESYQGTLEARWVRDHGQLDTQMRWLERGFSSARPKACDTWTVPARAVI</sequence>
<dbReference type="AlphaFoldDB" id="A0A7W9DSE6"/>
<dbReference type="PROSITE" id="PS51257">
    <property type="entry name" value="PROKAR_LIPOPROTEIN"/>
    <property type="match status" value="1"/>
</dbReference>
<dbReference type="Proteomes" id="UP000588112">
    <property type="component" value="Unassembled WGS sequence"/>
</dbReference>
<feature type="chain" id="PRO_5039203645" description="Metalloprotease" evidence="6">
    <location>
        <begin position="20"/>
        <end position="288"/>
    </location>
</feature>
<feature type="signal peptide" evidence="6">
    <location>
        <begin position="1"/>
        <end position="19"/>
    </location>
</feature>
<evidence type="ECO:0000313" key="8">
    <source>
        <dbReference type="Proteomes" id="UP000588112"/>
    </source>
</evidence>
<dbReference type="Pfam" id="PF04228">
    <property type="entry name" value="Zn_peptidase"/>
    <property type="match status" value="1"/>
</dbReference>
<protein>
    <recommendedName>
        <fullName evidence="9">Metalloprotease</fullName>
    </recommendedName>
</protein>
<dbReference type="PANTHER" id="PTHR30168">
    <property type="entry name" value="PUTATIVE MEMBRANE PROTEIN YPFJ"/>
    <property type="match status" value="1"/>
</dbReference>
<organism evidence="7 8">
    <name type="scientific">Sphaerisporangium krabiense</name>
    <dbReference type="NCBI Taxonomy" id="763782"/>
    <lineage>
        <taxon>Bacteria</taxon>
        <taxon>Bacillati</taxon>
        <taxon>Actinomycetota</taxon>
        <taxon>Actinomycetes</taxon>
        <taxon>Streptosporangiales</taxon>
        <taxon>Streptosporangiaceae</taxon>
        <taxon>Sphaerisporangium</taxon>
    </lineage>
</organism>
<reference evidence="7 8" key="1">
    <citation type="submission" date="2020-08" db="EMBL/GenBank/DDBJ databases">
        <title>Sequencing the genomes of 1000 actinobacteria strains.</title>
        <authorList>
            <person name="Klenk H.-P."/>
        </authorList>
    </citation>
    <scope>NUCLEOTIDE SEQUENCE [LARGE SCALE GENOMIC DNA]</scope>
    <source>
        <strain evidence="7 8">DSM 45790</strain>
    </source>
</reference>
<dbReference type="PANTHER" id="PTHR30168:SF0">
    <property type="entry name" value="INNER MEMBRANE PROTEIN"/>
    <property type="match status" value="1"/>
</dbReference>
<keyword evidence="2" id="KW-0812">Transmembrane</keyword>
<comment type="caution">
    <text evidence="7">The sequence shown here is derived from an EMBL/GenBank/DDBJ whole genome shotgun (WGS) entry which is preliminary data.</text>
</comment>
<evidence type="ECO:0000313" key="7">
    <source>
        <dbReference type="EMBL" id="MBB5629481.1"/>
    </source>
</evidence>
<dbReference type="EMBL" id="JACHBR010000001">
    <property type="protein sequence ID" value="MBB5629481.1"/>
    <property type="molecule type" value="Genomic_DNA"/>
</dbReference>
<keyword evidence="4" id="KW-0472">Membrane</keyword>
<dbReference type="InterPro" id="IPR007343">
    <property type="entry name" value="Uncharacterised_pept_Zn_put"/>
</dbReference>
<proteinExistence type="predicted"/>
<evidence type="ECO:0008006" key="9">
    <source>
        <dbReference type="Google" id="ProtNLM"/>
    </source>
</evidence>
<evidence type="ECO:0000256" key="6">
    <source>
        <dbReference type="SAM" id="SignalP"/>
    </source>
</evidence>
<comment type="subcellular location">
    <subcellularLocation>
        <location evidence="1">Membrane</location>
        <topology evidence="1">Single-pass membrane protein</topology>
    </subcellularLocation>
</comment>
<dbReference type="GO" id="GO:0016020">
    <property type="term" value="C:membrane"/>
    <property type="evidence" value="ECO:0007669"/>
    <property type="project" value="UniProtKB-SubCell"/>
</dbReference>
<gene>
    <name evidence="7" type="ORF">BJ981_005180</name>
</gene>
<keyword evidence="3" id="KW-1133">Transmembrane helix</keyword>
<evidence type="ECO:0000256" key="2">
    <source>
        <dbReference type="ARBA" id="ARBA00022692"/>
    </source>
</evidence>
<evidence type="ECO:0000256" key="3">
    <source>
        <dbReference type="ARBA" id="ARBA00022989"/>
    </source>
</evidence>
<evidence type="ECO:0000256" key="5">
    <source>
        <dbReference type="SAM" id="MobiDB-lite"/>
    </source>
</evidence>
<keyword evidence="6" id="KW-0732">Signal</keyword>
<accession>A0A7W9DSE6</accession>
<keyword evidence="8" id="KW-1185">Reference proteome</keyword>